<evidence type="ECO:0000259" key="2">
    <source>
        <dbReference type="PROSITE" id="PS50172"/>
    </source>
</evidence>
<dbReference type="InterPro" id="IPR022047">
    <property type="entry name" value="Microcephalin-like"/>
</dbReference>
<dbReference type="PROSITE" id="PS50172">
    <property type="entry name" value="BRCT"/>
    <property type="match status" value="1"/>
</dbReference>
<feature type="compositionally biased region" description="Low complexity" evidence="1">
    <location>
        <begin position="29"/>
        <end position="66"/>
    </location>
</feature>
<dbReference type="InterPro" id="IPR001357">
    <property type="entry name" value="BRCT_dom"/>
</dbReference>
<feature type="compositionally biased region" description="Acidic residues" evidence="1">
    <location>
        <begin position="713"/>
        <end position="741"/>
    </location>
</feature>
<feature type="compositionally biased region" description="Basic and acidic residues" evidence="1">
    <location>
        <begin position="695"/>
        <end position="712"/>
    </location>
</feature>
<evidence type="ECO:0000313" key="3">
    <source>
        <dbReference type="EMBL" id="KAL0465418.1"/>
    </source>
</evidence>
<feature type="compositionally biased region" description="Gly residues" evidence="1">
    <location>
        <begin position="1932"/>
        <end position="1949"/>
    </location>
</feature>
<feature type="compositionally biased region" description="Polar residues" evidence="1">
    <location>
        <begin position="277"/>
        <end position="297"/>
    </location>
</feature>
<feature type="compositionally biased region" description="Polar residues" evidence="1">
    <location>
        <begin position="825"/>
        <end position="838"/>
    </location>
</feature>
<feature type="region of interest" description="Disordered" evidence="1">
    <location>
        <begin position="1000"/>
        <end position="1046"/>
    </location>
</feature>
<feature type="region of interest" description="Disordered" evidence="1">
    <location>
        <begin position="1793"/>
        <end position="1822"/>
    </location>
</feature>
<feature type="region of interest" description="Disordered" evidence="1">
    <location>
        <begin position="1916"/>
        <end position="1949"/>
    </location>
</feature>
<feature type="domain" description="BRCT" evidence="2">
    <location>
        <begin position="1508"/>
        <end position="1555"/>
    </location>
</feature>
<feature type="compositionally biased region" description="Basic and acidic residues" evidence="1">
    <location>
        <begin position="364"/>
        <end position="379"/>
    </location>
</feature>
<reference evidence="3 4" key="1">
    <citation type="submission" date="2023-09" db="EMBL/GenBank/DDBJ databases">
        <title>Multi-omics analysis of a traditional fermented food reveals byproduct-associated fungal strains for waste-to-food upcycling.</title>
        <authorList>
            <consortium name="Lawrence Berkeley National Laboratory"/>
            <person name="Rekdal V.M."/>
            <person name="Villalobos-Escobedo J.M."/>
            <person name="Rodriguez-Valeron N."/>
            <person name="Garcia M.O."/>
            <person name="Vasquez D.P."/>
            <person name="Damayanti I."/>
            <person name="Sorensen P.M."/>
            <person name="Baidoo E.E."/>
            <person name="De Carvalho A.C."/>
            <person name="Riley R."/>
            <person name="Lipzen A."/>
            <person name="He G."/>
            <person name="Yan M."/>
            <person name="Haridas S."/>
            <person name="Daum C."/>
            <person name="Yoshinaga Y."/>
            <person name="Ng V."/>
            <person name="Grigoriev I.V."/>
            <person name="Munk R."/>
            <person name="Nuraida L."/>
            <person name="Wijaya C.H."/>
            <person name="Morales P.-C."/>
            <person name="Keasling J.D."/>
        </authorList>
    </citation>
    <scope>NUCLEOTIDE SEQUENCE [LARGE SCALE GENOMIC DNA]</scope>
    <source>
        <strain evidence="3 4">FGSC 2613</strain>
    </source>
</reference>
<feature type="compositionally biased region" description="Basic and acidic residues" evidence="1">
    <location>
        <begin position="1010"/>
        <end position="1046"/>
    </location>
</feature>
<dbReference type="PANTHER" id="PTHR14625">
    <property type="entry name" value="MICROCEPHALIN"/>
    <property type="match status" value="1"/>
</dbReference>
<dbReference type="EMBL" id="JAVLET010000017">
    <property type="protein sequence ID" value="KAL0465418.1"/>
    <property type="molecule type" value="Genomic_DNA"/>
</dbReference>
<feature type="compositionally biased region" description="Low complexity" evidence="1">
    <location>
        <begin position="1922"/>
        <end position="1931"/>
    </location>
</feature>
<feature type="compositionally biased region" description="Polar residues" evidence="1">
    <location>
        <begin position="156"/>
        <end position="168"/>
    </location>
</feature>
<feature type="compositionally biased region" description="Polar residues" evidence="1">
    <location>
        <begin position="1674"/>
        <end position="1683"/>
    </location>
</feature>
<keyword evidence="4" id="KW-1185">Reference proteome</keyword>
<feature type="compositionally biased region" description="Acidic residues" evidence="1">
    <location>
        <begin position="578"/>
        <end position="591"/>
    </location>
</feature>
<dbReference type="CDD" id="cd17716">
    <property type="entry name" value="BRCT_microcephalin_rpt1"/>
    <property type="match status" value="1"/>
</dbReference>
<feature type="compositionally biased region" description="Polar residues" evidence="1">
    <location>
        <begin position="1"/>
        <end position="15"/>
    </location>
</feature>
<feature type="compositionally biased region" description="Low complexity" evidence="1">
    <location>
        <begin position="178"/>
        <end position="212"/>
    </location>
</feature>
<feature type="region of interest" description="Disordered" evidence="1">
    <location>
        <begin position="1580"/>
        <end position="1704"/>
    </location>
</feature>
<dbReference type="Proteomes" id="UP001451303">
    <property type="component" value="Unassembled WGS sequence"/>
</dbReference>
<feature type="region of interest" description="Disordered" evidence="1">
    <location>
        <begin position="906"/>
        <end position="933"/>
    </location>
</feature>
<feature type="compositionally biased region" description="Acidic residues" evidence="1">
    <location>
        <begin position="1686"/>
        <end position="1695"/>
    </location>
</feature>
<dbReference type="SUPFAM" id="SSF52113">
    <property type="entry name" value="BRCT domain"/>
    <property type="match status" value="1"/>
</dbReference>
<feature type="region of interest" description="Disordered" evidence="1">
    <location>
        <begin position="1288"/>
        <end position="1393"/>
    </location>
</feature>
<feature type="compositionally biased region" description="Acidic residues" evidence="1">
    <location>
        <begin position="598"/>
        <end position="618"/>
    </location>
</feature>
<feature type="compositionally biased region" description="Low complexity" evidence="1">
    <location>
        <begin position="1797"/>
        <end position="1813"/>
    </location>
</feature>
<feature type="compositionally biased region" description="Polar residues" evidence="1">
    <location>
        <begin position="1317"/>
        <end position="1354"/>
    </location>
</feature>
<organism evidence="3 4">
    <name type="scientific">Neurospora intermedia</name>
    <dbReference type="NCBI Taxonomy" id="5142"/>
    <lineage>
        <taxon>Eukaryota</taxon>
        <taxon>Fungi</taxon>
        <taxon>Dikarya</taxon>
        <taxon>Ascomycota</taxon>
        <taxon>Pezizomycotina</taxon>
        <taxon>Sordariomycetes</taxon>
        <taxon>Sordariomycetidae</taxon>
        <taxon>Sordariales</taxon>
        <taxon>Sordariaceae</taxon>
        <taxon>Neurospora</taxon>
    </lineage>
</organism>
<gene>
    <name evidence="3" type="ORF">QR685DRAFT_140445</name>
</gene>
<dbReference type="PANTHER" id="PTHR14625:SF3">
    <property type="entry name" value="MICROCEPHALIN"/>
    <property type="match status" value="1"/>
</dbReference>
<feature type="compositionally biased region" description="Low complexity" evidence="1">
    <location>
        <begin position="92"/>
        <end position="145"/>
    </location>
</feature>
<sequence>MGDPKPNTQQPQQRMTRARVASSAVTKNARAMTAAARARSATTSTTSATSATTAPSRATAPTASTSLKRKTRTDDDEDDNDHHAKHRPAPAPVTRPVRLPAAALATTRATRARARNPANGAAKISRPASSSLASRPASSASTRPPVITARGRPPTKAQQPASKATRATPSAKPGDNQTSSTATSRNTSTTRARPTSSTATAPTAASKALAKPAIKKTVKFEEPEKENIGPPGGRKKKTGPIANTGGLRAKPVKPVRTRTGAAVKGSTSTARRGVASNGATNKPVSRSGQSATPSDAQENIKVEGMKHKPLPLSPKKVNQLVAAAKHADDSEDELAIHENSPALLQPLLTGRAPIKPPASTTSKKALEKQPEQDPPKEPEAPPALISTANPESADHNKDASAEPSVLKPHFLPAEHLSMLASPARRPPPSPWKNSIKTPAKRVEGLFAGVPQLANRPDGQPVAQSAKSGPSLLASPAKRPPGNATVLNGGGVLAGPATISTNTGMMNPPSLFASPAKRVPMSAAKPQSVTEELAVETKPSLLASPPVKFGTARRKSQRLEEMAREQEHKEQETDAKDEEHDDQAEADEEMENEQQILEQEQEQEDEEMDSADEEDDDGPSGELGERTMQILTSSTKPARLLFTGRRRSLRHIEKQAEVAVQEEPETPPEDEHDQEEAQEEEVQEQDFEVEQEQLEEEHKEEHEAEQDQDHEMADREEEQSAEPEVIEPDDEEDSMEVDEVELGNESVEQIVIPETPQPENDDQSYLDIDQSISTTPPESPPQHLLNGPSFGSLRQDVLNPTEDNEDGTPAQPPRGNKSNPHPAATPSVNSGHRTPSGRSTTKRMRLDNSSSGLGFTPLAEQLNGWKGGVTPAPPKVKLLKATATPSKAVASDNAKLGFTPLAEKLSGWHGGVTPAPPKTQGPLKTPAPAMNETNLSLGFTPLAKQLSGWNGGVTPAKSNTAAPLEGRFGKRRSSRRLQQVDEQEETLFDVAAMKEAGIFGTSVARQQQQQKLKESSPEKTMDQPSERADAETSADVKTHVQQQQEDKNIEVAQEKQQVVEMEQHEEVQVDADSADVHETHVDEDAQQAAEAVEGEEEQEEGDSVETAMADVDQAEVDPDAMVDDDDASPILEDIPITTEDVELAAEAEALARISDVMDTTDGADKDGSQHSISDNLSEASQEYGDENAVPVVAEFTTRPLNVNLFTPADTTNRVTRRASAALAHPTTPVRPQAALREVHTVSKVPLKSADEANPAPPRSLRPRKSGRSSLSRVSFADTADVIIEERQEDMETVEEEAEVEHEQEQEHEPVDVHMHQTPVKTTPAKQTPAHQTTPFKTPLKQTPPQVVAEQNNAPVSSPPKGHEMTTDESGRQRRRSRRISSMGAGASLAEIPEDEAEFGSPIAEEPEAQDEEDDFVPSEPVTPAKSEVEWSAMDTPARTPHKDLNPKLLRGAVVYCDVHTAEGADASGLFIELLGQMGARCVKNWSWNPTTGASGDEPVPGPGQKIGITHVVFKDGSKRTLEKVKESQGVVQCVGVSWVLDCERENKWLDEADYLIDLSFIPRGGARRRKSMEPKALANLNGTLVPSGSASGSSATTTTKTTTTTTTTTSSFSSSTTTRQTQQQHPTTPGNTTNTGRSKRRSSSLWIRTPPSPDASSSSPGGDNHNRRVSDSILAMSTSTNSRPQAEEGEQEEEEREWSTFSPIPKTPAPETIARLAANLSPASSTTTTTDYPGGSGGDIDIDIDIDGGSFLIPADEAGHEAEFLREAMPERESYSGLHERGSMTCPPKPSLSYAVPSTTMGSSTTTTTTTTTTAAGNGNRRSLFSVSVGSGSAPGFLSQDAEMDVDSNNNNGEGSMSATAAAAAAAAPLSTMAGTMGLLRGRDNNNTRERNLGVMMRLNAARRKSLQFAPKVGSPLARSWTGNNNNNNNNNNGGGGSVGGVGGIGGTAK</sequence>
<feature type="region of interest" description="Disordered" evidence="1">
    <location>
        <begin position="1079"/>
        <end position="1106"/>
    </location>
</feature>
<evidence type="ECO:0000313" key="4">
    <source>
        <dbReference type="Proteomes" id="UP001451303"/>
    </source>
</evidence>
<name>A0ABR3CZC2_NEUIN</name>
<feature type="compositionally biased region" description="Polar residues" evidence="1">
    <location>
        <begin position="1168"/>
        <end position="1179"/>
    </location>
</feature>
<proteinExistence type="predicted"/>
<feature type="region of interest" description="Disordered" evidence="1">
    <location>
        <begin position="1405"/>
        <end position="1424"/>
    </location>
</feature>
<evidence type="ECO:0000256" key="1">
    <source>
        <dbReference type="SAM" id="MobiDB-lite"/>
    </source>
</evidence>
<dbReference type="Gene3D" id="3.40.50.10190">
    <property type="entry name" value="BRCT domain"/>
    <property type="match status" value="1"/>
</dbReference>
<feature type="compositionally biased region" description="Acidic residues" evidence="1">
    <location>
        <begin position="1288"/>
        <end position="1298"/>
    </location>
</feature>
<feature type="region of interest" description="Disordered" evidence="1">
    <location>
        <begin position="1241"/>
        <end position="1273"/>
    </location>
</feature>
<comment type="caution">
    <text evidence="3">The sequence shown here is derived from an EMBL/GenBank/DDBJ whole genome shotgun (WGS) entry which is preliminary data.</text>
</comment>
<feature type="compositionally biased region" description="Low complexity" evidence="1">
    <location>
        <begin position="1586"/>
        <end position="1635"/>
    </location>
</feature>
<feature type="region of interest" description="Disordered" evidence="1">
    <location>
        <begin position="1154"/>
        <end position="1183"/>
    </location>
</feature>
<protein>
    <recommendedName>
        <fullName evidence="2">BRCT domain-containing protein</fullName>
    </recommendedName>
</protein>
<accession>A0ABR3CZC2</accession>
<feature type="compositionally biased region" description="Basic and acidic residues" evidence="1">
    <location>
        <begin position="218"/>
        <end position="227"/>
    </location>
</feature>
<feature type="compositionally biased region" description="Basic and acidic residues" evidence="1">
    <location>
        <begin position="1299"/>
        <end position="1313"/>
    </location>
</feature>
<feature type="region of interest" description="Disordered" evidence="1">
    <location>
        <begin position="1"/>
        <end position="854"/>
    </location>
</feature>
<feature type="compositionally biased region" description="Acidic residues" evidence="1">
    <location>
        <begin position="659"/>
        <end position="694"/>
    </location>
</feature>
<feature type="compositionally biased region" description="Acidic residues" evidence="1">
    <location>
        <begin position="1405"/>
        <end position="1415"/>
    </location>
</feature>
<feature type="compositionally biased region" description="Basic and acidic residues" evidence="1">
    <location>
        <begin position="556"/>
        <end position="577"/>
    </location>
</feature>
<feature type="region of interest" description="Disordered" evidence="1">
    <location>
        <begin position="949"/>
        <end position="981"/>
    </location>
</feature>
<dbReference type="InterPro" id="IPR036420">
    <property type="entry name" value="BRCT_dom_sf"/>
</dbReference>
<feature type="compositionally biased region" description="Acidic residues" evidence="1">
    <location>
        <begin position="1091"/>
        <end position="1102"/>
    </location>
</feature>
<feature type="compositionally biased region" description="Basic and acidic residues" evidence="1">
    <location>
        <begin position="1359"/>
        <end position="1370"/>
    </location>
</feature>